<dbReference type="Proteomes" id="UP000199451">
    <property type="component" value="Unassembled WGS sequence"/>
</dbReference>
<evidence type="ECO:0000313" key="2">
    <source>
        <dbReference type="EMBL" id="SDN08155.1"/>
    </source>
</evidence>
<dbReference type="EMBL" id="FNHL01000005">
    <property type="protein sequence ID" value="SDN08155.1"/>
    <property type="molecule type" value="Genomic_DNA"/>
</dbReference>
<feature type="coiled-coil region" evidence="1">
    <location>
        <begin position="237"/>
        <end position="301"/>
    </location>
</feature>
<protein>
    <submittedName>
        <fullName evidence="2">Uncharacterized protein</fullName>
    </submittedName>
</protein>
<keyword evidence="1" id="KW-0175">Coiled coil</keyword>
<proteinExistence type="predicted"/>
<accession>A0A1G9YI35</accession>
<evidence type="ECO:0000313" key="3">
    <source>
        <dbReference type="Proteomes" id="UP000199451"/>
    </source>
</evidence>
<organism evidence="2 3">
    <name type="scientific">Halogranum gelatinilyticum</name>
    <dbReference type="NCBI Taxonomy" id="660521"/>
    <lineage>
        <taxon>Archaea</taxon>
        <taxon>Methanobacteriati</taxon>
        <taxon>Methanobacteriota</taxon>
        <taxon>Stenosarchaea group</taxon>
        <taxon>Halobacteria</taxon>
        <taxon>Halobacteriales</taxon>
        <taxon>Haloferacaceae</taxon>
    </lineage>
</organism>
<keyword evidence="3" id="KW-1185">Reference proteome</keyword>
<dbReference type="RefSeq" id="WP_089699199.1">
    <property type="nucleotide sequence ID" value="NZ_FNHL01000005.1"/>
</dbReference>
<evidence type="ECO:0000256" key="1">
    <source>
        <dbReference type="SAM" id="Coils"/>
    </source>
</evidence>
<reference evidence="3" key="1">
    <citation type="submission" date="2016-10" db="EMBL/GenBank/DDBJ databases">
        <authorList>
            <person name="Varghese N."/>
            <person name="Submissions S."/>
        </authorList>
    </citation>
    <scope>NUCLEOTIDE SEQUENCE [LARGE SCALE GENOMIC DNA]</scope>
    <source>
        <strain evidence="3">CGMCC 1.10119</strain>
    </source>
</reference>
<gene>
    <name evidence="2" type="ORF">SAMN04487949_3292</name>
</gene>
<dbReference type="STRING" id="660521.SAMN04487949_3292"/>
<dbReference type="AlphaFoldDB" id="A0A1G9YI35"/>
<name>A0A1G9YI35_9EURY</name>
<sequence>MTDATHAVTQSAIEAIAREYLKGLGGTIREDGRQWNVSLPAHVDVEFSDRSEFEIVLDSEESETEEASRLLTPESEFTQQLLTEAAQMATIGEVALTADTIDRNYTPPSWITAGDSEVIDATFTPYYDKTAICLFVKVGVETVSKYQTQFLEAVAVDLESESILPRIPSILLSKFFAPRNVPRVDLSVDADPSVSSEKLTTVITSGQEYAVEHLEGDIDELRRSASESAGSEFEEYRQLQEQRIPELQNEINSIADRIQKLADKVDTADSEQQRVEALEMRSELKAEKQQAEAELSEILQEKESGYSQKKEDIYDRHAIEVITSPIAITFVSYERGEAEFTIGNGKGTAALRAPYAIGAGVTEDVRCQNCSETLSESNPVCVTSDGQKCQTCR</sequence>
<dbReference type="OrthoDB" id="162956at2157"/>